<dbReference type="EMBL" id="LGGP01000135">
    <property type="protein sequence ID" value="KUK80586.1"/>
    <property type="molecule type" value="Genomic_DNA"/>
</dbReference>
<feature type="transmembrane region" description="Helical" evidence="7">
    <location>
        <begin position="75"/>
        <end position="99"/>
    </location>
</feature>
<comment type="function">
    <text evidence="7">Catalyzes the transfer of the diacylglyceryl group from phosphatidylglycerol to the sulfhydryl group of the N-terminal cysteine of a prolipoprotein, the first step in the formation of mature lipoproteins.</text>
</comment>
<feature type="transmembrane region" description="Helical" evidence="7">
    <location>
        <begin position="201"/>
        <end position="223"/>
    </location>
</feature>
<evidence type="ECO:0000256" key="5">
    <source>
        <dbReference type="ARBA" id="ARBA00022989"/>
    </source>
</evidence>
<dbReference type="PANTHER" id="PTHR30589">
    <property type="entry name" value="PROLIPOPROTEIN DIACYLGLYCERYL TRANSFERASE"/>
    <property type="match status" value="1"/>
</dbReference>
<dbReference type="AlphaFoldDB" id="A0A101HPB7"/>
<organism evidence="8 9">
    <name type="scientific">Mesotoga prima</name>
    <dbReference type="NCBI Taxonomy" id="1184387"/>
    <lineage>
        <taxon>Bacteria</taxon>
        <taxon>Thermotogati</taxon>
        <taxon>Thermotogota</taxon>
        <taxon>Thermotogae</taxon>
        <taxon>Kosmotogales</taxon>
        <taxon>Kosmotogaceae</taxon>
        <taxon>Mesotoga</taxon>
    </lineage>
</organism>
<comment type="similarity">
    <text evidence="1 7">Belongs to the Lgt family.</text>
</comment>
<dbReference type="PROSITE" id="PS01311">
    <property type="entry name" value="LGT"/>
    <property type="match status" value="1"/>
</dbReference>
<dbReference type="NCBIfam" id="TIGR00544">
    <property type="entry name" value="lgt"/>
    <property type="match status" value="1"/>
</dbReference>
<accession>A0A101HPB7</accession>
<protein>
    <recommendedName>
        <fullName evidence="7">Phosphatidylglycerol--prolipoprotein diacylglyceryl transferase</fullName>
        <ecNumber evidence="7">2.5.1.145</ecNumber>
    </recommendedName>
</protein>
<keyword evidence="2 7" id="KW-1003">Cell membrane</keyword>
<dbReference type="HAMAP" id="MF_01147">
    <property type="entry name" value="Lgt"/>
    <property type="match status" value="1"/>
</dbReference>
<dbReference type="UniPathway" id="UPA00664"/>
<evidence type="ECO:0000313" key="8">
    <source>
        <dbReference type="EMBL" id="KUK80586.1"/>
    </source>
</evidence>
<evidence type="ECO:0000313" key="9">
    <source>
        <dbReference type="Proteomes" id="UP000054092"/>
    </source>
</evidence>
<name>A0A101HPB7_9BACT</name>
<proteinExistence type="inferred from homology"/>
<comment type="subcellular location">
    <subcellularLocation>
        <location evidence="7">Cell membrane</location>
        <topology evidence="7">Multi-pass membrane protein</topology>
    </subcellularLocation>
</comment>
<sequence>MKKKVVLISVAVVSVAALFFLLKAVFSGELILNPVIVENLGPFSIRWYGVMIAAGIIVAYLIGRHQGLKEGIEEDYMIEAVFIGIIFGVLGARLYYVAFNFDFYRGDFWSILRTWDGGLAIHGAFFAALIVVFLYVTLRKKAKLSFLQATDIFTAVLPLAQAIGRWGNFFNYEAYGAPTELPWKMFVPLRYRMPGYSGDEFFHPTFLYESLANVAIFSFLYWYLGKRKNYGEVTALYMIFYSIVRFFVEGLRLDSLYIGQTDIRTAKVVSVALLFAGIILLIVSRYKGRPVKTAS</sequence>
<dbReference type="GO" id="GO:0042158">
    <property type="term" value="P:lipoprotein biosynthetic process"/>
    <property type="evidence" value="ECO:0007669"/>
    <property type="project" value="UniProtKB-UniRule"/>
</dbReference>
<dbReference type="GO" id="GO:0008961">
    <property type="term" value="F:phosphatidylglycerol-prolipoprotein diacylglyceryl transferase activity"/>
    <property type="evidence" value="ECO:0007669"/>
    <property type="project" value="UniProtKB-UniRule"/>
</dbReference>
<dbReference type="Proteomes" id="UP000054092">
    <property type="component" value="Unassembled WGS sequence"/>
</dbReference>
<evidence type="ECO:0000256" key="1">
    <source>
        <dbReference type="ARBA" id="ARBA00007150"/>
    </source>
</evidence>
<dbReference type="GO" id="GO:0005886">
    <property type="term" value="C:plasma membrane"/>
    <property type="evidence" value="ECO:0007669"/>
    <property type="project" value="UniProtKB-SubCell"/>
</dbReference>
<evidence type="ECO:0000256" key="3">
    <source>
        <dbReference type="ARBA" id="ARBA00022679"/>
    </source>
</evidence>
<gene>
    <name evidence="7" type="primary">lgt</name>
    <name evidence="8" type="ORF">XD94_0891</name>
</gene>
<feature type="transmembrane region" description="Helical" evidence="7">
    <location>
        <begin position="230"/>
        <end position="248"/>
    </location>
</feature>
<keyword evidence="4 7" id="KW-0812">Transmembrane</keyword>
<keyword evidence="5 7" id="KW-1133">Transmembrane helix</keyword>
<evidence type="ECO:0000256" key="2">
    <source>
        <dbReference type="ARBA" id="ARBA00022475"/>
    </source>
</evidence>
<feature type="transmembrane region" description="Helical" evidence="7">
    <location>
        <begin position="119"/>
        <end position="138"/>
    </location>
</feature>
<comment type="pathway">
    <text evidence="7">Protein modification; lipoprotein biosynthesis (diacylglyceryl transfer).</text>
</comment>
<comment type="caution">
    <text evidence="8">The sequence shown here is derived from an EMBL/GenBank/DDBJ whole genome shotgun (WGS) entry which is preliminary data.</text>
</comment>
<dbReference type="Pfam" id="PF01790">
    <property type="entry name" value="LGT"/>
    <property type="match status" value="1"/>
</dbReference>
<feature type="transmembrane region" description="Helical" evidence="7">
    <location>
        <begin position="268"/>
        <end position="286"/>
    </location>
</feature>
<evidence type="ECO:0000256" key="4">
    <source>
        <dbReference type="ARBA" id="ARBA00022692"/>
    </source>
</evidence>
<dbReference type="PATRIC" id="fig|1184387.3.peg.1289"/>
<dbReference type="PANTHER" id="PTHR30589:SF0">
    <property type="entry name" value="PHOSPHATIDYLGLYCEROL--PROLIPOPROTEIN DIACYLGLYCERYL TRANSFERASE"/>
    <property type="match status" value="1"/>
</dbReference>
<feature type="transmembrane region" description="Helical" evidence="7">
    <location>
        <begin position="145"/>
        <end position="163"/>
    </location>
</feature>
<keyword evidence="3 7" id="KW-0808">Transferase</keyword>
<reference evidence="9" key="1">
    <citation type="journal article" date="2015" name="MBio">
        <title>Genome-Resolved Metagenomic Analysis Reveals Roles for Candidate Phyla and Other Microbial Community Members in Biogeochemical Transformations in Oil Reservoirs.</title>
        <authorList>
            <person name="Hu P."/>
            <person name="Tom L."/>
            <person name="Singh A."/>
            <person name="Thomas B.C."/>
            <person name="Baker B.J."/>
            <person name="Piceno Y.M."/>
            <person name="Andersen G.L."/>
            <person name="Banfield J.F."/>
        </authorList>
    </citation>
    <scope>NUCLEOTIDE SEQUENCE [LARGE SCALE GENOMIC DNA]</scope>
</reference>
<evidence type="ECO:0000256" key="7">
    <source>
        <dbReference type="HAMAP-Rule" id="MF_01147"/>
    </source>
</evidence>
<feature type="transmembrane region" description="Helical" evidence="7">
    <location>
        <begin position="43"/>
        <end position="63"/>
    </location>
</feature>
<evidence type="ECO:0000256" key="6">
    <source>
        <dbReference type="ARBA" id="ARBA00023136"/>
    </source>
</evidence>
<comment type="catalytic activity">
    <reaction evidence="7">
        <text>L-cysteinyl-[prolipoprotein] + a 1,2-diacyl-sn-glycero-3-phospho-(1'-sn-glycerol) = an S-1,2-diacyl-sn-glyceryl-L-cysteinyl-[prolipoprotein] + sn-glycerol 1-phosphate + H(+)</text>
        <dbReference type="Rhea" id="RHEA:56712"/>
        <dbReference type="Rhea" id="RHEA-COMP:14679"/>
        <dbReference type="Rhea" id="RHEA-COMP:14680"/>
        <dbReference type="ChEBI" id="CHEBI:15378"/>
        <dbReference type="ChEBI" id="CHEBI:29950"/>
        <dbReference type="ChEBI" id="CHEBI:57685"/>
        <dbReference type="ChEBI" id="CHEBI:64716"/>
        <dbReference type="ChEBI" id="CHEBI:140658"/>
        <dbReference type="EC" id="2.5.1.145"/>
    </reaction>
</comment>
<keyword evidence="6 7" id="KW-0472">Membrane</keyword>
<dbReference type="InterPro" id="IPR001640">
    <property type="entry name" value="Lgt"/>
</dbReference>
<dbReference type="EC" id="2.5.1.145" evidence="7"/>
<feature type="binding site" evidence="7">
    <location>
        <position position="165"/>
    </location>
    <ligand>
        <name>a 1,2-diacyl-sn-glycero-3-phospho-(1'-sn-glycerol)</name>
        <dbReference type="ChEBI" id="CHEBI:64716"/>
    </ligand>
</feature>
<keyword evidence="8" id="KW-0449">Lipoprotein</keyword>